<dbReference type="InterPro" id="IPR029071">
    <property type="entry name" value="Ubiquitin-like_domsf"/>
</dbReference>
<gene>
    <name evidence="2" type="ORF">CCUR1050_LOCUS15137</name>
</gene>
<dbReference type="Pfam" id="PF16455">
    <property type="entry name" value="UBD"/>
    <property type="match status" value="1"/>
</dbReference>
<dbReference type="Gene3D" id="3.10.20.90">
    <property type="entry name" value="Phosphatidylinositol 3-kinase Catalytic Subunit, Chain A, domain 1"/>
    <property type="match status" value="1"/>
</dbReference>
<organism evidence="2">
    <name type="scientific">Cryptomonas curvata</name>
    <dbReference type="NCBI Taxonomy" id="233186"/>
    <lineage>
        <taxon>Eukaryota</taxon>
        <taxon>Cryptophyceae</taxon>
        <taxon>Cryptomonadales</taxon>
        <taxon>Cryptomonadaceae</taxon>
        <taxon>Cryptomonas</taxon>
    </lineage>
</organism>
<evidence type="ECO:0000259" key="1">
    <source>
        <dbReference type="PROSITE" id="PS50053"/>
    </source>
</evidence>
<reference evidence="2" key="1">
    <citation type="submission" date="2021-01" db="EMBL/GenBank/DDBJ databases">
        <authorList>
            <person name="Corre E."/>
            <person name="Pelletier E."/>
            <person name="Niang G."/>
            <person name="Scheremetjew M."/>
            <person name="Finn R."/>
            <person name="Kale V."/>
            <person name="Holt S."/>
            <person name="Cochrane G."/>
            <person name="Meng A."/>
            <person name="Brown T."/>
            <person name="Cohen L."/>
        </authorList>
    </citation>
    <scope>NUCLEOTIDE SEQUENCE</scope>
    <source>
        <strain evidence="2">CCAP979/52</strain>
    </source>
</reference>
<dbReference type="SUPFAM" id="SSF54236">
    <property type="entry name" value="Ubiquitin-like"/>
    <property type="match status" value="1"/>
</dbReference>
<dbReference type="PANTHER" id="PTHR13609">
    <property type="entry name" value="UBIQUITIN DOMAIN CONTAINING 1 PROTEIN-RELATED"/>
    <property type="match status" value="1"/>
</dbReference>
<feature type="domain" description="Ubiquitin-like" evidence="1">
    <location>
        <begin position="173"/>
        <end position="244"/>
    </location>
</feature>
<dbReference type="Pfam" id="PF00240">
    <property type="entry name" value="ubiquitin"/>
    <property type="match status" value="1"/>
</dbReference>
<dbReference type="AlphaFoldDB" id="A0A7S0QJT4"/>
<sequence length="252" mass="26487">MGNCCFRPIQETGGDETVVAGSHSRSTTAAASGAVVGNKLIFTKPPAWASDAPLTRGQLLSKRDDFWDTSPSYGGKPEIWQALRAAAETEDVATAQAIMDAVNVTLPAGNLTLVYDELGNKYEIPPYCLSEPSNLVDETWQAGPLPAAESPQASGGGDDDGAGTCAPVAAPQVAVRLRLSTTGEDVEWSGPPTATTADLKAFLQKQRGLGRERLRCFFGGRLLVDSQTLEAGRVTNDVVLIVAVAAPETRPC</sequence>
<proteinExistence type="predicted"/>
<dbReference type="EMBL" id="HBEZ01027425">
    <property type="protein sequence ID" value="CAD8637453.1"/>
    <property type="molecule type" value="Transcribed_RNA"/>
</dbReference>
<dbReference type="PROSITE" id="PS50053">
    <property type="entry name" value="UBIQUITIN_2"/>
    <property type="match status" value="1"/>
</dbReference>
<accession>A0A7S0QJT4</accession>
<protein>
    <recommendedName>
        <fullName evidence="1">Ubiquitin-like domain-containing protein</fullName>
    </recommendedName>
</protein>
<dbReference type="InterPro" id="IPR039869">
    <property type="entry name" value="UBTD1/2"/>
</dbReference>
<dbReference type="InterPro" id="IPR032752">
    <property type="entry name" value="DC-UbP/UBTD2_N"/>
</dbReference>
<dbReference type="Gene3D" id="1.20.225.20">
    <property type="entry name" value="Ub domain-containing protein, DC-UbP/UBTD2, N-terminal domain"/>
    <property type="match status" value="1"/>
</dbReference>
<evidence type="ECO:0000313" key="2">
    <source>
        <dbReference type="EMBL" id="CAD8637453.1"/>
    </source>
</evidence>
<dbReference type="InterPro" id="IPR038169">
    <property type="entry name" value="DC-UbP/UBTD2_N_sf"/>
</dbReference>
<dbReference type="InterPro" id="IPR000626">
    <property type="entry name" value="Ubiquitin-like_dom"/>
</dbReference>
<name>A0A7S0QJT4_9CRYP</name>